<comment type="caution">
    <text evidence="1">The sequence shown here is derived from an EMBL/GenBank/DDBJ whole genome shotgun (WGS) entry which is preliminary data.</text>
</comment>
<dbReference type="Proteomes" id="UP000683925">
    <property type="component" value="Unassembled WGS sequence"/>
</dbReference>
<keyword evidence="2" id="KW-1185">Reference proteome</keyword>
<evidence type="ECO:0000313" key="2">
    <source>
        <dbReference type="Proteomes" id="UP000683925"/>
    </source>
</evidence>
<sequence length="65" mass="8069">MQPKQEHFESFWSVDQQVYDQSIYNRNLEILQSVLNIKLFKKASIFDYKIYLQCYRQFPFLLHTF</sequence>
<protein>
    <submittedName>
        <fullName evidence="1">Uncharacterized protein</fullName>
    </submittedName>
</protein>
<dbReference type="EMBL" id="CAJJDP010000088">
    <property type="protein sequence ID" value="CAD8186913.1"/>
    <property type="molecule type" value="Genomic_DNA"/>
</dbReference>
<dbReference type="AlphaFoldDB" id="A0A8S1WCU6"/>
<accession>A0A8S1WCU6</accession>
<organism evidence="1 2">
    <name type="scientific">Paramecium octaurelia</name>
    <dbReference type="NCBI Taxonomy" id="43137"/>
    <lineage>
        <taxon>Eukaryota</taxon>
        <taxon>Sar</taxon>
        <taxon>Alveolata</taxon>
        <taxon>Ciliophora</taxon>
        <taxon>Intramacronucleata</taxon>
        <taxon>Oligohymenophorea</taxon>
        <taxon>Peniculida</taxon>
        <taxon>Parameciidae</taxon>
        <taxon>Paramecium</taxon>
    </lineage>
</organism>
<reference evidence="1" key="1">
    <citation type="submission" date="2021-01" db="EMBL/GenBank/DDBJ databases">
        <authorList>
            <consortium name="Genoscope - CEA"/>
            <person name="William W."/>
        </authorList>
    </citation>
    <scope>NUCLEOTIDE SEQUENCE</scope>
</reference>
<proteinExistence type="predicted"/>
<gene>
    <name evidence="1" type="ORF">POCTA_138.1.T0890013</name>
</gene>
<name>A0A8S1WCU6_PAROT</name>
<evidence type="ECO:0000313" key="1">
    <source>
        <dbReference type="EMBL" id="CAD8186913.1"/>
    </source>
</evidence>